<evidence type="ECO:0000256" key="1">
    <source>
        <dbReference type="SAM" id="MobiDB-lite"/>
    </source>
</evidence>
<feature type="compositionally biased region" description="Basic and acidic residues" evidence="1">
    <location>
        <begin position="81"/>
        <end position="101"/>
    </location>
</feature>
<name>A0A9D4Q574_RHISA</name>
<proteinExistence type="predicted"/>
<feature type="compositionally biased region" description="Polar residues" evidence="1">
    <location>
        <begin position="193"/>
        <end position="202"/>
    </location>
</feature>
<dbReference type="AlphaFoldDB" id="A0A9D4Q574"/>
<reference evidence="2" key="1">
    <citation type="journal article" date="2020" name="Cell">
        <title>Large-Scale Comparative Analyses of Tick Genomes Elucidate Their Genetic Diversity and Vector Capacities.</title>
        <authorList>
            <consortium name="Tick Genome and Microbiome Consortium (TIGMIC)"/>
            <person name="Jia N."/>
            <person name="Wang J."/>
            <person name="Shi W."/>
            <person name="Du L."/>
            <person name="Sun Y."/>
            <person name="Zhan W."/>
            <person name="Jiang J.F."/>
            <person name="Wang Q."/>
            <person name="Zhang B."/>
            <person name="Ji P."/>
            <person name="Bell-Sakyi L."/>
            <person name="Cui X.M."/>
            <person name="Yuan T.T."/>
            <person name="Jiang B.G."/>
            <person name="Yang W.F."/>
            <person name="Lam T.T."/>
            <person name="Chang Q.C."/>
            <person name="Ding S.J."/>
            <person name="Wang X.J."/>
            <person name="Zhu J.G."/>
            <person name="Ruan X.D."/>
            <person name="Zhao L."/>
            <person name="Wei J.T."/>
            <person name="Ye R.Z."/>
            <person name="Que T.C."/>
            <person name="Du C.H."/>
            <person name="Zhou Y.H."/>
            <person name="Cheng J.X."/>
            <person name="Dai P.F."/>
            <person name="Guo W.B."/>
            <person name="Han X.H."/>
            <person name="Huang E.J."/>
            <person name="Li L.F."/>
            <person name="Wei W."/>
            <person name="Gao Y.C."/>
            <person name="Liu J.Z."/>
            <person name="Shao H.Z."/>
            <person name="Wang X."/>
            <person name="Wang C.C."/>
            <person name="Yang T.C."/>
            <person name="Huo Q.B."/>
            <person name="Li W."/>
            <person name="Chen H.Y."/>
            <person name="Chen S.E."/>
            <person name="Zhou L.G."/>
            <person name="Ni X.B."/>
            <person name="Tian J.H."/>
            <person name="Sheng Y."/>
            <person name="Liu T."/>
            <person name="Pan Y.S."/>
            <person name="Xia L.Y."/>
            <person name="Li J."/>
            <person name="Zhao F."/>
            <person name="Cao W.C."/>
        </authorList>
    </citation>
    <scope>NUCLEOTIDE SEQUENCE</scope>
    <source>
        <strain evidence="2">Rsan-2018</strain>
    </source>
</reference>
<feature type="region of interest" description="Disordered" evidence="1">
    <location>
        <begin position="1"/>
        <end position="202"/>
    </location>
</feature>
<comment type="caution">
    <text evidence="2">The sequence shown here is derived from an EMBL/GenBank/DDBJ whole genome shotgun (WGS) entry which is preliminary data.</text>
</comment>
<feature type="compositionally biased region" description="Polar residues" evidence="1">
    <location>
        <begin position="104"/>
        <end position="113"/>
    </location>
</feature>
<keyword evidence="3" id="KW-1185">Reference proteome</keyword>
<organism evidence="2 3">
    <name type="scientific">Rhipicephalus sanguineus</name>
    <name type="common">Brown dog tick</name>
    <name type="synonym">Ixodes sanguineus</name>
    <dbReference type="NCBI Taxonomy" id="34632"/>
    <lineage>
        <taxon>Eukaryota</taxon>
        <taxon>Metazoa</taxon>
        <taxon>Ecdysozoa</taxon>
        <taxon>Arthropoda</taxon>
        <taxon>Chelicerata</taxon>
        <taxon>Arachnida</taxon>
        <taxon>Acari</taxon>
        <taxon>Parasitiformes</taxon>
        <taxon>Ixodida</taxon>
        <taxon>Ixodoidea</taxon>
        <taxon>Ixodidae</taxon>
        <taxon>Rhipicephalinae</taxon>
        <taxon>Rhipicephalus</taxon>
        <taxon>Rhipicephalus</taxon>
    </lineage>
</organism>
<feature type="compositionally biased region" description="Polar residues" evidence="1">
    <location>
        <begin position="121"/>
        <end position="140"/>
    </location>
</feature>
<gene>
    <name evidence="2" type="ORF">HPB52_006384</name>
</gene>
<evidence type="ECO:0000313" key="3">
    <source>
        <dbReference type="Proteomes" id="UP000821837"/>
    </source>
</evidence>
<feature type="compositionally biased region" description="Polar residues" evidence="1">
    <location>
        <begin position="1"/>
        <end position="12"/>
    </location>
</feature>
<dbReference type="VEuPathDB" id="VectorBase:RSAN_042450"/>
<dbReference type="Proteomes" id="UP000821837">
    <property type="component" value="Unassembled WGS sequence"/>
</dbReference>
<accession>A0A9D4Q574</accession>
<protein>
    <submittedName>
        <fullName evidence="2">Uncharacterized protein</fullName>
    </submittedName>
</protein>
<dbReference type="EMBL" id="JABSTV010001248">
    <property type="protein sequence ID" value="KAH7968163.1"/>
    <property type="molecule type" value="Genomic_DNA"/>
</dbReference>
<evidence type="ECO:0000313" key="2">
    <source>
        <dbReference type="EMBL" id="KAH7968163.1"/>
    </source>
</evidence>
<feature type="compositionally biased region" description="Basic residues" evidence="1">
    <location>
        <begin position="40"/>
        <end position="61"/>
    </location>
</feature>
<reference evidence="2" key="2">
    <citation type="submission" date="2021-09" db="EMBL/GenBank/DDBJ databases">
        <authorList>
            <person name="Jia N."/>
            <person name="Wang J."/>
            <person name="Shi W."/>
            <person name="Du L."/>
            <person name="Sun Y."/>
            <person name="Zhan W."/>
            <person name="Jiang J."/>
            <person name="Wang Q."/>
            <person name="Zhang B."/>
            <person name="Ji P."/>
            <person name="Sakyi L.B."/>
            <person name="Cui X."/>
            <person name="Yuan T."/>
            <person name="Jiang B."/>
            <person name="Yang W."/>
            <person name="Lam T.T.-Y."/>
            <person name="Chang Q."/>
            <person name="Ding S."/>
            <person name="Wang X."/>
            <person name="Zhu J."/>
            <person name="Ruan X."/>
            <person name="Zhao L."/>
            <person name="Wei J."/>
            <person name="Que T."/>
            <person name="Du C."/>
            <person name="Cheng J."/>
            <person name="Dai P."/>
            <person name="Han X."/>
            <person name="Huang E."/>
            <person name="Gao Y."/>
            <person name="Liu J."/>
            <person name="Shao H."/>
            <person name="Ye R."/>
            <person name="Li L."/>
            <person name="Wei W."/>
            <person name="Wang X."/>
            <person name="Wang C."/>
            <person name="Huo Q."/>
            <person name="Li W."/>
            <person name="Guo W."/>
            <person name="Chen H."/>
            <person name="Chen S."/>
            <person name="Zhou L."/>
            <person name="Zhou L."/>
            <person name="Ni X."/>
            <person name="Tian J."/>
            <person name="Zhou Y."/>
            <person name="Sheng Y."/>
            <person name="Liu T."/>
            <person name="Pan Y."/>
            <person name="Xia L."/>
            <person name="Li J."/>
            <person name="Zhao F."/>
            <person name="Cao W."/>
        </authorList>
    </citation>
    <scope>NUCLEOTIDE SEQUENCE</scope>
    <source>
        <strain evidence="2">Rsan-2018</strain>
        <tissue evidence="2">Larvae</tissue>
    </source>
</reference>
<sequence>MKKVSVTESTAANGKPSALTPAAAEASNISQGRSSIPAHVMRHRLKRKKSKPSTTKKRRRGASMSSDDLGCSIIVDAATLADKETLTRRLPEHTPSREVPRRVSNLSPSSPTEHPSAFKTAHSSLSAFKSPTPSPQSGTKCQAAKPPRKASVRPSPKATSTDVRAPPAASEALTKSSSGKRSTSEPRTPPQMKRTQSRGALTTVTFGRTSLTTLLPDINTLPSVSPGYATALGGSRMHATATRYGRRSVQLPRSAAPPCEPSTADTGILPSGLRRVGLQTCALMSLGVLTFHWLAMPLLAPSVDHWCSKPPEAGNMSRARWRNAAIPVRSDGRISQCTVYSLLAPISMNESADAVPAISREEQNCTAWDYDIASGVKTMTNEWNIVCDRRKQLLVAVVYNNLGGLVAMPFVGQMADRLGRWYDITAVSLVSRRFLLLR</sequence>